<organism evidence="1 2">
    <name type="scientific">Lophiotrema nucula</name>
    <dbReference type="NCBI Taxonomy" id="690887"/>
    <lineage>
        <taxon>Eukaryota</taxon>
        <taxon>Fungi</taxon>
        <taxon>Dikarya</taxon>
        <taxon>Ascomycota</taxon>
        <taxon>Pezizomycotina</taxon>
        <taxon>Dothideomycetes</taxon>
        <taxon>Pleosporomycetidae</taxon>
        <taxon>Pleosporales</taxon>
        <taxon>Lophiotremataceae</taxon>
        <taxon>Lophiotrema</taxon>
    </lineage>
</organism>
<proteinExistence type="predicted"/>
<dbReference type="AlphaFoldDB" id="A0A6A5ZEP9"/>
<dbReference type="Proteomes" id="UP000799770">
    <property type="component" value="Unassembled WGS sequence"/>
</dbReference>
<keyword evidence="2" id="KW-1185">Reference proteome</keyword>
<sequence>MGALRNRRRVGIFLLAISLMVGVWAGIEYDLMEETSYVLLGWLTRKMYGLV</sequence>
<name>A0A6A5ZEP9_9PLEO</name>
<gene>
    <name evidence="1" type="ORF">BDV96DRAFT_571182</name>
</gene>
<evidence type="ECO:0000313" key="2">
    <source>
        <dbReference type="Proteomes" id="UP000799770"/>
    </source>
</evidence>
<dbReference type="EMBL" id="ML977318">
    <property type="protein sequence ID" value="KAF2117969.1"/>
    <property type="molecule type" value="Genomic_DNA"/>
</dbReference>
<accession>A0A6A5ZEP9</accession>
<evidence type="ECO:0000313" key="1">
    <source>
        <dbReference type="EMBL" id="KAF2117969.1"/>
    </source>
</evidence>
<reference evidence="1" key="1">
    <citation type="journal article" date="2020" name="Stud. Mycol.">
        <title>101 Dothideomycetes genomes: a test case for predicting lifestyles and emergence of pathogens.</title>
        <authorList>
            <person name="Haridas S."/>
            <person name="Albert R."/>
            <person name="Binder M."/>
            <person name="Bloem J."/>
            <person name="Labutti K."/>
            <person name="Salamov A."/>
            <person name="Andreopoulos B."/>
            <person name="Baker S."/>
            <person name="Barry K."/>
            <person name="Bills G."/>
            <person name="Bluhm B."/>
            <person name="Cannon C."/>
            <person name="Castanera R."/>
            <person name="Culley D."/>
            <person name="Daum C."/>
            <person name="Ezra D."/>
            <person name="Gonzalez J."/>
            <person name="Henrissat B."/>
            <person name="Kuo A."/>
            <person name="Liang C."/>
            <person name="Lipzen A."/>
            <person name="Lutzoni F."/>
            <person name="Magnuson J."/>
            <person name="Mondo S."/>
            <person name="Nolan M."/>
            <person name="Ohm R."/>
            <person name="Pangilinan J."/>
            <person name="Park H.-J."/>
            <person name="Ramirez L."/>
            <person name="Alfaro M."/>
            <person name="Sun H."/>
            <person name="Tritt A."/>
            <person name="Yoshinaga Y."/>
            <person name="Zwiers L.-H."/>
            <person name="Turgeon B."/>
            <person name="Goodwin S."/>
            <person name="Spatafora J."/>
            <person name="Crous P."/>
            <person name="Grigoriev I."/>
        </authorList>
    </citation>
    <scope>NUCLEOTIDE SEQUENCE</scope>
    <source>
        <strain evidence="1">CBS 627.86</strain>
    </source>
</reference>
<protein>
    <submittedName>
        <fullName evidence="1">Uncharacterized protein</fullName>
    </submittedName>
</protein>